<feature type="chain" id="PRO_5041422480" description="Phytase-like domain-containing protein" evidence="1">
    <location>
        <begin position="33"/>
        <end position="300"/>
    </location>
</feature>
<feature type="signal peptide" evidence="1">
    <location>
        <begin position="1"/>
        <end position="32"/>
    </location>
</feature>
<protein>
    <recommendedName>
        <fullName evidence="4">Phytase-like domain-containing protein</fullName>
    </recommendedName>
</protein>
<proteinExistence type="predicted"/>
<reference evidence="2 3" key="1">
    <citation type="submission" date="2018-06" db="EMBL/GenBank/DDBJ databases">
        <authorList>
            <consortium name="Pathogen Informatics"/>
            <person name="Doyle S."/>
        </authorList>
    </citation>
    <scope>NUCLEOTIDE SEQUENCE [LARGE SCALE GENOMIC DNA]</scope>
    <source>
        <strain evidence="2 3">NCTC7915</strain>
    </source>
</reference>
<organism evidence="2 3">
    <name type="scientific">Dermatophilus congolensis</name>
    <dbReference type="NCBI Taxonomy" id="1863"/>
    <lineage>
        <taxon>Bacteria</taxon>
        <taxon>Bacillati</taxon>
        <taxon>Actinomycetota</taxon>
        <taxon>Actinomycetes</taxon>
        <taxon>Micrococcales</taxon>
        <taxon>Dermatophilaceae</taxon>
        <taxon>Dermatophilus</taxon>
    </lineage>
</organism>
<dbReference type="EMBL" id="UFYA01000001">
    <property type="protein sequence ID" value="STD11339.1"/>
    <property type="molecule type" value="Genomic_DNA"/>
</dbReference>
<evidence type="ECO:0000256" key="1">
    <source>
        <dbReference type="SAM" id="SignalP"/>
    </source>
</evidence>
<dbReference type="RefSeq" id="WP_115031082.1">
    <property type="nucleotide sequence ID" value="NZ_UFYA01000001.1"/>
</dbReference>
<dbReference type="Proteomes" id="UP000254118">
    <property type="component" value="Unassembled WGS sequence"/>
</dbReference>
<sequence>MFGKDRSRQVGIAVSVMVAACMGAGAPAPASAAVTAAPSLADCGGQAVFVDSSGRVNTYDVVGEDAGAKVTLRGSDGKLNRRPAAFTFAAEAGDMGAGMRVHFAVTPSGRMQRISVATASEHGYRAKMQVKTIGRGFTTTALAAQVDPLEDNAGFVYTADKNGVIRRYSYSDVKGLGGAKVVASKAGAITDLSFGRYVEQPGKDRTTTTVADVLTAVNSGTGELSEITVPYASGKATTNVLKTGFAGYRSVRRLQCPEDRGGFIAFDRNGGATVFADENVHDGLGTDIRRVGQASGRIKA</sequence>
<comment type="caution">
    <text evidence="2">The sequence shown here is derived from an EMBL/GenBank/DDBJ whole genome shotgun (WGS) entry which is preliminary data.</text>
</comment>
<evidence type="ECO:0000313" key="2">
    <source>
        <dbReference type="EMBL" id="STD11339.1"/>
    </source>
</evidence>
<evidence type="ECO:0000313" key="3">
    <source>
        <dbReference type="Proteomes" id="UP000254118"/>
    </source>
</evidence>
<evidence type="ECO:0008006" key="4">
    <source>
        <dbReference type="Google" id="ProtNLM"/>
    </source>
</evidence>
<dbReference type="PROSITE" id="PS51257">
    <property type="entry name" value="PROKAR_LIPOPROTEIN"/>
    <property type="match status" value="1"/>
</dbReference>
<keyword evidence="1" id="KW-0732">Signal</keyword>
<accession>A0AA46H0T4</accession>
<name>A0AA46H0T4_9MICO</name>
<dbReference type="AlphaFoldDB" id="A0AA46H0T4"/>
<gene>
    <name evidence="2" type="ORF">NCTC7915_01566</name>
</gene>